<evidence type="ECO:0000259" key="6">
    <source>
        <dbReference type="PROSITE" id="PS51917"/>
    </source>
</evidence>
<dbReference type="InterPro" id="IPR032368">
    <property type="entry name" value="RPN13_DEUBAD"/>
</dbReference>
<name>A0A1R2C9G7_9CILI</name>
<keyword evidence="4" id="KW-0647">Proteasome</keyword>
<dbReference type="GO" id="GO:0061133">
    <property type="term" value="F:endopeptidase activator activity"/>
    <property type="evidence" value="ECO:0007669"/>
    <property type="project" value="TreeGrafter"/>
</dbReference>
<gene>
    <name evidence="7" type="ORF">SteCoe_13001</name>
</gene>
<dbReference type="InterPro" id="IPR038108">
    <property type="entry name" value="RPN13_DEUBAD_sf"/>
</dbReference>
<reference evidence="7 8" key="1">
    <citation type="submission" date="2016-11" db="EMBL/GenBank/DDBJ databases">
        <title>The macronuclear genome of Stentor coeruleus: a giant cell with tiny introns.</title>
        <authorList>
            <person name="Slabodnick M."/>
            <person name="Ruby J.G."/>
            <person name="Reiff S.B."/>
            <person name="Swart E.C."/>
            <person name="Gosai S."/>
            <person name="Prabakaran S."/>
            <person name="Witkowska E."/>
            <person name="Larue G.E."/>
            <person name="Fisher S."/>
            <person name="Freeman R.M."/>
            <person name="Gunawardena J."/>
            <person name="Chu W."/>
            <person name="Stover N.A."/>
            <person name="Gregory B.D."/>
            <person name="Nowacki M."/>
            <person name="Derisi J."/>
            <person name="Roy S.W."/>
            <person name="Marshall W.F."/>
            <person name="Sood P."/>
        </authorList>
    </citation>
    <scope>NUCLEOTIDE SEQUENCE [LARGE SCALE GENOMIC DNA]</scope>
    <source>
        <strain evidence="7">WM001</strain>
    </source>
</reference>
<feature type="domain" description="Pru" evidence="6">
    <location>
        <begin position="1"/>
        <end position="108"/>
    </location>
</feature>
<dbReference type="GO" id="GO:0005634">
    <property type="term" value="C:nucleus"/>
    <property type="evidence" value="ECO:0007669"/>
    <property type="project" value="UniProtKB-SubCell"/>
</dbReference>
<dbReference type="PANTHER" id="PTHR12225:SF0">
    <property type="entry name" value="PROTEASOMAL UBIQUITIN RECEPTOR ADRM1"/>
    <property type="match status" value="1"/>
</dbReference>
<keyword evidence="8" id="KW-1185">Reference proteome</keyword>
<evidence type="ECO:0000256" key="2">
    <source>
        <dbReference type="ARBA" id="ARBA00004496"/>
    </source>
</evidence>
<keyword evidence="3" id="KW-0963">Cytoplasm</keyword>
<keyword evidence="5" id="KW-0539">Nucleus</keyword>
<dbReference type="Gene3D" id="1.10.2020.20">
    <property type="match status" value="1"/>
</dbReference>
<dbReference type="EMBL" id="MPUH01000230">
    <property type="protein sequence ID" value="OMJ85649.1"/>
    <property type="molecule type" value="Genomic_DNA"/>
</dbReference>
<dbReference type="PANTHER" id="PTHR12225">
    <property type="entry name" value="ADHESION REGULATING MOLECULE 1 110 KDA CELL MEMBRANE GLYCOPROTEIN"/>
    <property type="match status" value="1"/>
</dbReference>
<proteinExistence type="predicted"/>
<dbReference type="Proteomes" id="UP000187209">
    <property type="component" value="Unassembled WGS sequence"/>
</dbReference>
<dbReference type="OrthoDB" id="7777654at2759"/>
<organism evidence="7 8">
    <name type="scientific">Stentor coeruleus</name>
    <dbReference type="NCBI Taxonomy" id="5963"/>
    <lineage>
        <taxon>Eukaryota</taxon>
        <taxon>Sar</taxon>
        <taxon>Alveolata</taxon>
        <taxon>Ciliophora</taxon>
        <taxon>Postciliodesmatophora</taxon>
        <taxon>Heterotrichea</taxon>
        <taxon>Heterotrichida</taxon>
        <taxon>Stentoridae</taxon>
        <taxon>Stentor</taxon>
    </lineage>
</organism>
<dbReference type="GO" id="GO:0008541">
    <property type="term" value="C:proteasome regulatory particle, lid subcomplex"/>
    <property type="evidence" value="ECO:0007669"/>
    <property type="project" value="TreeGrafter"/>
</dbReference>
<dbReference type="Pfam" id="PF04683">
    <property type="entry name" value="Rpn13_ADRM1_Pru"/>
    <property type="match status" value="1"/>
</dbReference>
<dbReference type="AlphaFoldDB" id="A0A1R2C9G7"/>
<dbReference type="InterPro" id="IPR006773">
    <property type="entry name" value="Rpn13/ADRM1"/>
</dbReference>
<dbReference type="InterPro" id="IPR038633">
    <property type="entry name" value="Rpn13/ADRM1_Pru_sf"/>
</dbReference>
<comment type="subcellular location">
    <subcellularLocation>
        <location evidence="2">Cytoplasm</location>
    </subcellularLocation>
    <subcellularLocation>
        <location evidence="1">Nucleus</location>
    </subcellularLocation>
</comment>
<evidence type="ECO:0000313" key="7">
    <source>
        <dbReference type="EMBL" id="OMJ85649.1"/>
    </source>
</evidence>
<dbReference type="PROSITE" id="PS51917">
    <property type="entry name" value="PRU"/>
    <property type="match status" value="1"/>
</dbReference>
<protein>
    <recommendedName>
        <fullName evidence="6">Pru domain-containing protein</fullName>
    </recommendedName>
</protein>
<dbReference type="Gene3D" id="2.30.29.70">
    <property type="entry name" value="Proteasomal ubiquitin receptor Rpn13/ADRM1"/>
    <property type="match status" value="1"/>
</dbReference>
<evidence type="ECO:0000256" key="1">
    <source>
        <dbReference type="ARBA" id="ARBA00004123"/>
    </source>
</evidence>
<dbReference type="GO" id="GO:0005737">
    <property type="term" value="C:cytoplasm"/>
    <property type="evidence" value="ECO:0007669"/>
    <property type="project" value="UniProtKB-SubCell"/>
</dbReference>
<sequence length="237" mass="26847">MSVKFEFKAGKMISENGKVRPDLRKGKIQIVADESEISHFQWVDPDGKLEDDYIIFPGEFKFSKVVQTKSRVYLLEFGDDKFFYWLQEPNPELDKELCEKVNKAIGNEPKHEEKKIDTSALARVLESLAKPQLIPDLDEILTPEILKSLVDDLTKYPELLDLLPEEQKSKDFLRENLISAQLQQALQVLSGAIRSPGGPAIFSSLGLQGFDSGNSSDPLERLLRAIQSKSDIRKGRK</sequence>
<evidence type="ECO:0000256" key="5">
    <source>
        <dbReference type="ARBA" id="ARBA00023242"/>
    </source>
</evidence>
<evidence type="ECO:0000256" key="3">
    <source>
        <dbReference type="ARBA" id="ARBA00022490"/>
    </source>
</evidence>
<accession>A0A1R2C9G7</accession>
<dbReference type="Pfam" id="PF16550">
    <property type="entry name" value="RPN13_C"/>
    <property type="match status" value="1"/>
</dbReference>
<evidence type="ECO:0000313" key="8">
    <source>
        <dbReference type="Proteomes" id="UP000187209"/>
    </source>
</evidence>
<dbReference type="GO" id="GO:0070628">
    <property type="term" value="F:proteasome binding"/>
    <property type="evidence" value="ECO:0007669"/>
    <property type="project" value="TreeGrafter"/>
</dbReference>
<comment type="caution">
    <text evidence="7">The sequence shown here is derived from an EMBL/GenBank/DDBJ whole genome shotgun (WGS) entry which is preliminary data.</text>
</comment>
<evidence type="ECO:0000256" key="4">
    <source>
        <dbReference type="ARBA" id="ARBA00022942"/>
    </source>
</evidence>
<dbReference type="InterPro" id="IPR044868">
    <property type="entry name" value="Rpn13/ADRM1_Pru"/>
</dbReference>